<gene>
    <name evidence="2" type="ORF">ARMOST_21622</name>
</gene>
<dbReference type="EMBL" id="FUEG01000052">
    <property type="protein sequence ID" value="SJL18051.1"/>
    <property type="molecule type" value="Genomic_DNA"/>
</dbReference>
<reference evidence="3" key="1">
    <citation type="journal article" date="2017" name="Nat. Ecol. Evol.">
        <title>Genome expansion and lineage-specific genetic innovations in the forest pathogenic fungi Armillaria.</title>
        <authorList>
            <person name="Sipos G."/>
            <person name="Prasanna A.N."/>
            <person name="Walter M.C."/>
            <person name="O'Connor E."/>
            <person name="Balint B."/>
            <person name="Krizsan K."/>
            <person name="Kiss B."/>
            <person name="Hess J."/>
            <person name="Varga T."/>
            <person name="Slot J."/>
            <person name="Riley R."/>
            <person name="Boka B."/>
            <person name="Rigling D."/>
            <person name="Barry K."/>
            <person name="Lee J."/>
            <person name="Mihaltcheva S."/>
            <person name="LaButti K."/>
            <person name="Lipzen A."/>
            <person name="Waldron R."/>
            <person name="Moloney N.M."/>
            <person name="Sperisen C."/>
            <person name="Kredics L."/>
            <person name="Vagvoelgyi C."/>
            <person name="Patrignani A."/>
            <person name="Fitzpatrick D."/>
            <person name="Nagy I."/>
            <person name="Doyle S."/>
            <person name="Anderson J.B."/>
            <person name="Grigoriev I.V."/>
            <person name="Gueldener U."/>
            <person name="Muensterkoetter M."/>
            <person name="Nagy L.G."/>
        </authorList>
    </citation>
    <scope>NUCLEOTIDE SEQUENCE [LARGE SCALE GENOMIC DNA]</scope>
    <source>
        <strain evidence="3">C18/9</strain>
    </source>
</reference>
<evidence type="ECO:0000313" key="2">
    <source>
        <dbReference type="EMBL" id="SJL18051.1"/>
    </source>
</evidence>
<accession>A0A284SAM0</accession>
<keyword evidence="3" id="KW-1185">Reference proteome</keyword>
<proteinExistence type="predicted"/>
<evidence type="ECO:0000256" key="1">
    <source>
        <dbReference type="SAM" id="MobiDB-lite"/>
    </source>
</evidence>
<evidence type="ECO:0000313" key="3">
    <source>
        <dbReference type="Proteomes" id="UP000219338"/>
    </source>
</evidence>
<feature type="region of interest" description="Disordered" evidence="1">
    <location>
        <begin position="1"/>
        <end position="20"/>
    </location>
</feature>
<name>A0A284SAM0_ARMOS</name>
<protein>
    <submittedName>
        <fullName evidence="2">Uncharacterized protein</fullName>
    </submittedName>
</protein>
<dbReference type="Proteomes" id="UP000219338">
    <property type="component" value="Unassembled WGS sequence"/>
</dbReference>
<organism evidence="2 3">
    <name type="scientific">Armillaria ostoyae</name>
    <name type="common">Armillaria root rot fungus</name>
    <dbReference type="NCBI Taxonomy" id="47428"/>
    <lineage>
        <taxon>Eukaryota</taxon>
        <taxon>Fungi</taxon>
        <taxon>Dikarya</taxon>
        <taxon>Basidiomycota</taxon>
        <taxon>Agaricomycotina</taxon>
        <taxon>Agaricomycetes</taxon>
        <taxon>Agaricomycetidae</taxon>
        <taxon>Agaricales</taxon>
        <taxon>Marasmiineae</taxon>
        <taxon>Physalacriaceae</taxon>
        <taxon>Armillaria</taxon>
    </lineage>
</organism>
<feature type="compositionally biased region" description="Polar residues" evidence="1">
    <location>
        <begin position="1"/>
        <end position="13"/>
    </location>
</feature>
<dbReference type="AlphaFoldDB" id="A0A284SAM0"/>
<sequence length="60" mass="6465">MAGQLQSNSNLGSTGPELDVSLTTVKGGYGSNCRSPLSKLVEEGNKEQRFWRCMQRCTGG</sequence>